<evidence type="ECO:0000256" key="14">
    <source>
        <dbReference type="ARBA" id="ARBA00049255"/>
    </source>
</evidence>
<dbReference type="GO" id="GO:0006432">
    <property type="term" value="P:phenylalanyl-tRNA aminoacylation"/>
    <property type="evidence" value="ECO:0007669"/>
    <property type="project" value="UniProtKB-UniRule"/>
</dbReference>
<dbReference type="PROSITE" id="PS50886">
    <property type="entry name" value="TRBD"/>
    <property type="match status" value="1"/>
</dbReference>
<dbReference type="PANTHER" id="PTHR10947:SF0">
    <property type="entry name" value="PHENYLALANINE--TRNA LIGASE BETA SUBUNIT"/>
    <property type="match status" value="1"/>
</dbReference>
<keyword evidence="13 15" id="KW-0030">Aminoacyl-tRNA synthetase</keyword>
<feature type="binding site" evidence="15">
    <location>
        <position position="472"/>
    </location>
    <ligand>
        <name>Mg(2+)</name>
        <dbReference type="ChEBI" id="CHEBI:18420"/>
        <note>shared with alpha subunit</note>
    </ligand>
</feature>
<dbReference type="CDD" id="cd00769">
    <property type="entry name" value="PheRS_beta_core"/>
    <property type="match status" value="1"/>
</dbReference>
<dbReference type="Pfam" id="PF03147">
    <property type="entry name" value="FDX-ACB"/>
    <property type="match status" value="1"/>
</dbReference>
<dbReference type="InterPro" id="IPR009061">
    <property type="entry name" value="DNA-bd_dom_put_sf"/>
</dbReference>
<dbReference type="RefSeq" id="WP_011584520.1">
    <property type="nucleotide sequence ID" value="NC_008255.1"/>
</dbReference>
<evidence type="ECO:0000256" key="13">
    <source>
        <dbReference type="ARBA" id="ARBA00023146"/>
    </source>
</evidence>
<dbReference type="SUPFAM" id="SSF54991">
    <property type="entry name" value="Anticodon-binding domain of PheRS"/>
    <property type="match status" value="1"/>
</dbReference>
<keyword evidence="11 16" id="KW-0694">RNA-binding</keyword>
<dbReference type="InterPro" id="IPR045060">
    <property type="entry name" value="Phe-tRNA-ligase_IIc_bsu"/>
</dbReference>
<dbReference type="InterPro" id="IPR020825">
    <property type="entry name" value="Phe-tRNA_synthase-like_B3/B4"/>
</dbReference>
<dbReference type="GO" id="GO:0009328">
    <property type="term" value="C:phenylalanine-tRNA ligase complex"/>
    <property type="evidence" value="ECO:0007669"/>
    <property type="project" value="TreeGrafter"/>
</dbReference>
<keyword evidence="9 15" id="KW-0067">ATP-binding</keyword>
<reference evidence="20 21" key="1">
    <citation type="journal article" date="2007" name="Appl. Environ. Microbiol.">
        <title>Genome sequence of the cellulolytic gliding bacterium Cytophaga hutchinsonii.</title>
        <authorList>
            <person name="Xie G."/>
            <person name="Bruce D.C."/>
            <person name="Challacombe J.F."/>
            <person name="Chertkov O."/>
            <person name="Detter J.C."/>
            <person name="Gilna P."/>
            <person name="Han C.S."/>
            <person name="Lucas S."/>
            <person name="Misra M."/>
            <person name="Myers G.L."/>
            <person name="Richardson P."/>
            <person name="Tapia R."/>
            <person name="Thayer N."/>
            <person name="Thompson L.S."/>
            <person name="Brettin T.S."/>
            <person name="Henrissat B."/>
            <person name="Wilson D.B."/>
            <person name="McBride M.J."/>
        </authorList>
    </citation>
    <scope>NUCLEOTIDE SEQUENCE [LARGE SCALE GENOMIC DNA]</scope>
    <source>
        <strain evidence="21">ATCC 33406 / DSM 1761 / CIP 103989 / NBRC 15051 / NCIMB 9469 / D465</strain>
    </source>
</reference>
<keyword evidence="4 15" id="KW-0963">Cytoplasm</keyword>
<sequence length="803" mass="89723">MRISYNWLKDYIDLTESADEIARLLTHSGLEVEKVEKYESIKGGLAGIVIGKVLTCEQHPNADRLRKTTVDVGGETPLNIVCGAQNVAAGQTVVVATIGATMYPLEGDSFPIQKTKIRGEVSEGMLCAEEELGIGKSHDGILVIDADIKPGTSAQEYFEIEVDSIFEIGLTPNRADAASHLGVARDLRALLNRSLKKVDLKNFQPGFKASGITVKVENTKACPRYTGLSIKGVKVAESPAWLKNRLRSIGVNPINNVVDCTNYVMHSLGQPLHAFDQDEIKGNTIFVKNVPANTEFVTLDGVTRKLSENDLMICNTSEPMCLAGVFGGLDSGVKNNTRHIFLECAYFNPETVRTSSMKHGLKTDSSFRFERGTDPNMPKVALRKAAAMIAEIAGGEISSDIIDTNTETFPPFRIETTHQRICKLIGKEIPADRILEIIALLDIKLAFRNGDLLVLDVPPFRVDVQREADLIEEVLRIYGYDNIELSDRLRSDFLSEFPAKDADHIHHLIDQSLIAKGFQEILTNSLTKGAYNELLSKQEDAVPILNKLSEELAFMRPSLAFTGLETVAYNINRRQKNLKLFEWGKVYFKRGTKYNEYNRLSVFITGNQHAESWNTPSKTVDFFDMKAVVVQILEKLHIAVTQVQEIESNPLFSKGVIYKHAGKELVQFGYISQAALKATDVKQEVLFADFNADLLLELYSNKSKYKEISKFPEVRRDLSLVLDASVTFEQIKELALKTERKILTDINVFDVYAGKQIAEGKKSYSLSFTLLDNEQTLTDQVIEATMNKLMQSIEKEFNTIIRK</sequence>
<evidence type="ECO:0000259" key="18">
    <source>
        <dbReference type="PROSITE" id="PS51447"/>
    </source>
</evidence>
<dbReference type="CDD" id="cd02796">
    <property type="entry name" value="tRNA_bind_bactPheRS"/>
    <property type="match status" value="1"/>
</dbReference>
<feature type="domain" description="B5" evidence="19">
    <location>
        <begin position="409"/>
        <end position="485"/>
    </location>
</feature>
<dbReference type="InterPro" id="IPR002547">
    <property type="entry name" value="tRNA-bd_dom"/>
</dbReference>
<dbReference type="InterPro" id="IPR005121">
    <property type="entry name" value="Fdx_antiC-bd"/>
</dbReference>
<dbReference type="SMART" id="SM00873">
    <property type="entry name" value="B3_4"/>
    <property type="match status" value="1"/>
</dbReference>
<dbReference type="AlphaFoldDB" id="A0A6N4SQ44"/>
<dbReference type="FunFam" id="3.30.70.380:FF:000001">
    <property type="entry name" value="Phenylalanine--tRNA ligase beta subunit"/>
    <property type="match status" value="1"/>
</dbReference>
<dbReference type="InterPro" id="IPR012340">
    <property type="entry name" value="NA-bd_OB-fold"/>
</dbReference>
<dbReference type="Pfam" id="PF17759">
    <property type="entry name" value="tRNA_synthFbeta"/>
    <property type="match status" value="1"/>
</dbReference>
<organism evidence="20 21">
    <name type="scientific">Cytophaga hutchinsonii (strain ATCC 33406 / DSM 1761 / CIP 103989 / NBRC 15051 / NCIMB 9469 / D465)</name>
    <dbReference type="NCBI Taxonomy" id="269798"/>
    <lineage>
        <taxon>Bacteria</taxon>
        <taxon>Pseudomonadati</taxon>
        <taxon>Bacteroidota</taxon>
        <taxon>Cytophagia</taxon>
        <taxon>Cytophagales</taxon>
        <taxon>Cytophagaceae</taxon>
        <taxon>Cytophaga</taxon>
    </lineage>
</organism>
<feature type="binding site" evidence="15">
    <location>
        <position position="469"/>
    </location>
    <ligand>
        <name>Mg(2+)</name>
        <dbReference type="ChEBI" id="CHEBI:18420"/>
        <note>shared with alpha subunit</note>
    </ligand>
</feature>
<name>A0A6N4SQ44_CYTH3</name>
<comment type="catalytic activity">
    <reaction evidence="14 15">
        <text>tRNA(Phe) + L-phenylalanine + ATP = L-phenylalanyl-tRNA(Phe) + AMP + diphosphate + H(+)</text>
        <dbReference type="Rhea" id="RHEA:19413"/>
        <dbReference type="Rhea" id="RHEA-COMP:9668"/>
        <dbReference type="Rhea" id="RHEA-COMP:9699"/>
        <dbReference type="ChEBI" id="CHEBI:15378"/>
        <dbReference type="ChEBI" id="CHEBI:30616"/>
        <dbReference type="ChEBI" id="CHEBI:33019"/>
        <dbReference type="ChEBI" id="CHEBI:58095"/>
        <dbReference type="ChEBI" id="CHEBI:78442"/>
        <dbReference type="ChEBI" id="CHEBI:78531"/>
        <dbReference type="ChEBI" id="CHEBI:456215"/>
        <dbReference type="EC" id="6.1.1.20"/>
    </reaction>
</comment>
<comment type="subunit">
    <text evidence="3 15">Tetramer of two alpha and two beta subunits.</text>
</comment>
<dbReference type="OrthoDB" id="9805455at2"/>
<comment type="similarity">
    <text evidence="2 15">Belongs to the phenylalanyl-tRNA synthetase beta subunit family. Type 1 subfamily.</text>
</comment>
<dbReference type="SUPFAM" id="SSF50249">
    <property type="entry name" value="Nucleic acid-binding proteins"/>
    <property type="match status" value="1"/>
</dbReference>
<dbReference type="PROSITE" id="PS51447">
    <property type="entry name" value="FDX_ACB"/>
    <property type="match status" value="1"/>
</dbReference>
<feature type="domain" description="TRNA-binding" evidence="17">
    <location>
        <begin position="42"/>
        <end position="155"/>
    </location>
</feature>
<dbReference type="GO" id="GO:0000287">
    <property type="term" value="F:magnesium ion binding"/>
    <property type="evidence" value="ECO:0007669"/>
    <property type="project" value="UniProtKB-UniRule"/>
</dbReference>
<evidence type="ECO:0000256" key="8">
    <source>
        <dbReference type="ARBA" id="ARBA00022741"/>
    </source>
</evidence>
<keyword evidence="8 15" id="KW-0547">Nucleotide-binding</keyword>
<dbReference type="GO" id="GO:0000049">
    <property type="term" value="F:tRNA binding"/>
    <property type="evidence" value="ECO:0007669"/>
    <property type="project" value="UniProtKB-UniRule"/>
</dbReference>
<comment type="subcellular location">
    <subcellularLocation>
        <location evidence="1 15">Cytoplasm</location>
    </subcellularLocation>
</comment>
<keyword evidence="21" id="KW-1185">Reference proteome</keyword>
<dbReference type="InterPro" id="IPR005146">
    <property type="entry name" value="B3/B4_tRNA-bd"/>
</dbReference>
<dbReference type="InterPro" id="IPR041616">
    <property type="entry name" value="PheRS_beta_core"/>
</dbReference>
<feature type="domain" description="FDX-ACB" evidence="18">
    <location>
        <begin position="709"/>
        <end position="802"/>
    </location>
</feature>
<accession>A0A6N4SQ44</accession>
<dbReference type="Pfam" id="PF03484">
    <property type="entry name" value="B5"/>
    <property type="match status" value="1"/>
</dbReference>
<dbReference type="KEGG" id="chu:CHU_1130"/>
<dbReference type="InterPro" id="IPR036690">
    <property type="entry name" value="Fdx_antiC-bd_sf"/>
</dbReference>
<evidence type="ECO:0000259" key="19">
    <source>
        <dbReference type="PROSITE" id="PS51483"/>
    </source>
</evidence>
<evidence type="ECO:0000256" key="11">
    <source>
        <dbReference type="ARBA" id="ARBA00022884"/>
    </source>
</evidence>
<dbReference type="InterPro" id="IPR033714">
    <property type="entry name" value="tRNA_bind_bactPheRS"/>
</dbReference>
<evidence type="ECO:0000256" key="9">
    <source>
        <dbReference type="ARBA" id="ARBA00022840"/>
    </source>
</evidence>
<dbReference type="EC" id="6.1.1.20" evidence="15"/>
<feature type="binding site" evidence="15">
    <location>
        <position position="473"/>
    </location>
    <ligand>
        <name>Mg(2+)</name>
        <dbReference type="ChEBI" id="CHEBI:18420"/>
        <note>shared with alpha subunit</note>
    </ligand>
</feature>
<dbReference type="Gene3D" id="3.50.40.10">
    <property type="entry name" value="Phenylalanyl-trna Synthetase, Chain B, domain 3"/>
    <property type="match status" value="1"/>
</dbReference>
<evidence type="ECO:0000256" key="5">
    <source>
        <dbReference type="ARBA" id="ARBA00022555"/>
    </source>
</evidence>
<evidence type="ECO:0000256" key="1">
    <source>
        <dbReference type="ARBA" id="ARBA00004496"/>
    </source>
</evidence>
<dbReference type="SMART" id="SM00896">
    <property type="entry name" value="FDX-ACB"/>
    <property type="match status" value="1"/>
</dbReference>
<dbReference type="GO" id="GO:0004826">
    <property type="term" value="F:phenylalanine-tRNA ligase activity"/>
    <property type="evidence" value="ECO:0007669"/>
    <property type="project" value="UniProtKB-UniRule"/>
</dbReference>
<dbReference type="Pfam" id="PF03483">
    <property type="entry name" value="B3_4"/>
    <property type="match status" value="1"/>
</dbReference>
<dbReference type="SMART" id="SM00874">
    <property type="entry name" value="B5"/>
    <property type="match status" value="1"/>
</dbReference>
<protein>
    <recommendedName>
        <fullName evidence="15">Phenylalanine--tRNA ligase beta subunit</fullName>
        <ecNumber evidence="15">6.1.1.20</ecNumber>
    </recommendedName>
    <alternativeName>
        <fullName evidence="15">Phenylalanyl-tRNA synthetase beta subunit</fullName>
        <shortName evidence="15">PheRS</shortName>
    </alternativeName>
</protein>
<proteinExistence type="inferred from homology"/>
<dbReference type="FunFam" id="3.50.40.10:FF:000001">
    <property type="entry name" value="Phenylalanine--tRNA ligase beta subunit"/>
    <property type="match status" value="1"/>
</dbReference>
<keyword evidence="12 15" id="KW-0648">Protein biosynthesis</keyword>
<comment type="cofactor">
    <cofactor evidence="15">
        <name>Mg(2+)</name>
        <dbReference type="ChEBI" id="CHEBI:18420"/>
    </cofactor>
    <text evidence="15">Binds 2 magnesium ions per tetramer.</text>
</comment>
<evidence type="ECO:0000256" key="2">
    <source>
        <dbReference type="ARBA" id="ARBA00008653"/>
    </source>
</evidence>
<dbReference type="FunFam" id="2.40.50.140:FF:000045">
    <property type="entry name" value="Phenylalanine--tRNA ligase beta subunit"/>
    <property type="match status" value="1"/>
</dbReference>
<keyword evidence="5 16" id="KW-0820">tRNA-binding</keyword>
<dbReference type="HAMAP" id="MF_00283">
    <property type="entry name" value="Phe_tRNA_synth_beta1"/>
    <property type="match status" value="1"/>
</dbReference>
<evidence type="ECO:0000256" key="7">
    <source>
        <dbReference type="ARBA" id="ARBA00022723"/>
    </source>
</evidence>
<dbReference type="Proteomes" id="UP000001822">
    <property type="component" value="Chromosome"/>
</dbReference>
<keyword evidence="10 15" id="KW-0460">Magnesium</keyword>
<evidence type="ECO:0000313" key="21">
    <source>
        <dbReference type="Proteomes" id="UP000001822"/>
    </source>
</evidence>
<keyword evidence="6 15" id="KW-0436">Ligase</keyword>
<evidence type="ECO:0000313" key="20">
    <source>
        <dbReference type="EMBL" id="ABG58405.1"/>
    </source>
</evidence>
<evidence type="ECO:0000256" key="3">
    <source>
        <dbReference type="ARBA" id="ARBA00011209"/>
    </source>
</evidence>
<dbReference type="PANTHER" id="PTHR10947">
    <property type="entry name" value="PHENYLALANYL-TRNA SYNTHETASE BETA CHAIN AND LEUCINE-RICH REPEAT-CONTAINING PROTEIN 47"/>
    <property type="match status" value="1"/>
</dbReference>
<dbReference type="Gene3D" id="3.30.930.10">
    <property type="entry name" value="Bira Bifunctional Protein, Domain 2"/>
    <property type="match status" value="1"/>
</dbReference>
<evidence type="ECO:0000256" key="16">
    <source>
        <dbReference type="PROSITE-ProRule" id="PRU00209"/>
    </source>
</evidence>
<dbReference type="PROSITE" id="PS51483">
    <property type="entry name" value="B5"/>
    <property type="match status" value="1"/>
</dbReference>
<dbReference type="NCBIfam" id="TIGR00472">
    <property type="entry name" value="pheT_bact"/>
    <property type="match status" value="1"/>
</dbReference>
<dbReference type="SUPFAM" id="SSF55681">
    <property type="entry name" value="Class II aaRS and biotin synthetases"/>
    <property type="match status" value="1"/>
</dbReference>
<evidence type="ECO:0000256" key="4">
    <source>
        <dbReference type="ARBA" id="ARBA00022490"/>
    </source>
</evidence>
<dbReference type="InterPro" id="IPR005147">
    <property type="entry name" value="tRNA_synthase_B5-dom"/>
</dbReference>
<gene>
    <name evidence="20" type="primary">pheS</name>
    <name evidence="15" type="synonym">pheT</name>
    <name evidence="20" type="ordered locus">CHU_1130</name>
</gene>
<evidence type="ECO:0000256" key="15">
    <source>
        <dbReference type="HAMAP-Rule" id="MF_00283"/>
    </source>
</evidence>
<evidence type="ECO:0000259" key="17">
    <source>
        <dbReference type="PROSITE" id="PS50886"/>
    </source>
</evidence>
<dbReference type="Gene3D" id="3.30.56.10">
    <property type="match status" value="2"/>
</dbReference>
<dbReference type="SUPFAM" id="SSF46955">
    <property type="entry name" value="Putative DNA-binding domain"/>
    <property type="match status" value="1"/>
</dbReference>
<dbReference type="GO" id="GO:0005524">
    <property type="term" value="F:ATP binding"/>
    <property type="evidence" value="ECO:0007669"/>
    <property type="project" value="UniProtKB-UniRule"/>
</dbReference>
<dbReference type="InterPro" id="IPR045864">
    <property type="entry name" value="aa-tRNA-synth_II/BPL/LPL"/>
</dbReference>
<keyword evidence="7 15" id="KW-0479">Metal-binding</keyword>
<dbReference type="Gene3D" id="2.40.50.140">
    <property type="entry name" value="Nucleic acid-binding proteins"/>
    <property type="match status" value="1"/>
</dbReference>
<dbReference type="InterPro" id="IPR004532">
    <property type="entry name" value="Phe-tRNA-ligase_IIc_bsu_bact"/>
</dbReference>
<dbReference type="Gene3D" id="3.30.70.380">
    <property type="entry name" value="Ferrodoxin-fold anticodon-binding domain"/>
    <property type="match status" value="1"/>
</dbReference>
<evidence type="ECO:0000256" key="6">
    <source>
        <dbReference type="ARBA" id="ARBA00022598"/>
    </source>
</evidence>
<feature type="binding site" evidence="15">
    <location>
        <position position="463"/>
    </location>
    <ligand>
        <name>Mg(2+)</name>
        <dbReference type="ChEBI" id="CHEBI:18420"/>
        <note>shared with alpha subunit</note>
    </ligand>
</feature>
<dbReference type="Pfam" id="PF01588">
    <property type="entry name" value="tRNA_bind"/>
    <property type="match status" value="1"/>
</dbReference>
<dbReference type="EMBL" id="CP000383">
    <property type="protein sequence ID" value="ABG58405.1"/>
    <property type="molecule type" value="Genomic_DNA"/>
</dbReference>
<dbReference type="SUPFAM" id="SSF56037">
    <property type="entry name" value="PheT/TilS domain"/>
    <property type="match status" value="1"/>
</dbReference>
<evidence type="ECO:0000256" key="10">
    <source>
        <dbReference type="ARBA" id="ARBA00022842"/>
    </source>
</evidence>
<dbReference type="NCBIfam" id="NF045760">
    <property type="entry name" value="YtpR"/>
    <property type="match status" value="1"/>
</dbReference>
<evidence type="ECO:0000256" key="12">
    <source>
        <dbReference type="ARBA" id="ARBA00022917"/>
    </source>
</evidence>